<evidence type="ECO:0000256" key="1">
    <source>
        <dbReference type="ARBA" id="ARBA00005613"/>
    </source>
</evidence>
<evidence type="ECO:0000259" key="5">
    <source>
        <dbReference type="PROSITE" id="PS51792"/>
    </source>
</evidence>
<keyword evidence="2" id="KW-0479">Metal-binding</keyword>
<evidence type="ECO:0000313" key="6">
    <source>
        <dbReference type="EMBL" id="ACG40506.1"/>
    </source>
</evidence>
<feature type="domain" description="Yippee" evidence="5">
    <location>
        <begin position="49"/>
        <end position="146"/>
    </location>
</feature>
<dbReference type="InterPro" id="IPR039058">
    <property type="entry name" value="Yippee_fam"/>
</dbReference>
<reference evidence="6" key="1">
    <citation type="journal article" date="2009" name="Plant Mol. Biol.">
        <title>Insights into corn genes derived from large-scale cDNA sequencing.</title>
        <authorList>
            <person name="Alexandrov N.N."/>
            <person name="Brover V.V."/>
            <person name="Freidin S."/>
            <person name="Troukhan M.E."/>
            <person name="Tatarinova T.V."/>
            <person name="Zhang H."/>
            <person name="Swaller T.J."/>
            <person name="Lu Y.P."/>
            <person name="Bouck J."/>
            <person name="Flavell R.B."/>
            <person name="Feldmann K.A."/>
        </authorList>
    </citation>
    <scope>NUCLEOTIDE SEQUENCE</scope>
</reference>
<sequence length="146" mass="15698">MAAATTPEEDAASAAAVDATTETTNHFTVNTDAAGADAGPLKLDDVDGNVYSCKRCGTLLAVADDIVSKSFHCKNGKAYLFDNVVNVTVGEKEDRMTITGMYSVSDIFCVGCGEIVGWKYEAAHERSQKYKEGKFVLERYLLLGPE</sequence>
<keyword evidence="3" id="KW-0862">Zinc</keyword>
<dbReference type="AlphaFoldDB" id="B6TTS3"/>
<proteinExistence type="evidence at transcript level"/>
<dbReference type="InterPro" id="IPR034751">
    <property type="entry name" value="Yippee"/>
</dbReference>
<dbReference type="GO" id="GO:0046872">
    <property type="term" value="F:metal ion binding"/>
    <property type="evidence" value="ECO:0007669"/>
    <property type="project" value="UniProtKB-KW"/>
</dbReference>
<comment type="similarity">
    <text evidence="1 4">Belongs to the yippee family.</text>
</comment>
<evidence type="ECO:0000256" key="2">
    <source>
        <dbReference type="ARBA" id="ARBA00022723"/>
    </source>
</evidence>
<dbReference type="PANTHER" id="PTHR13848">
    <property type="entry name" value="PROTEIN YIPPEE-LIKE CG15309-RELATED"/>
    <property type="match status" value="1"/>
</dbReference>
<organism evidence="6">
    <name type="scientific">Zea mays</name>
    <name type="common">Maize</name>
    <dbReference type="NCBI Taxonomy" id="4577"/>
    <lineage>
        <taxon>Eukaryota</taxon>
        <taxon>Viridiplantae</taxon>
        <taxon>Streptophyta</taxon>
        <taxon>Embryophyta</taxon>
        <taxon>Tracheophyta</taxon>
        <taxon>Spermatophyta</taxon>
        <taxon>Magnoliopsida</taxon>
        <taxon>Liliopsida</taxon>
        <taxon>Poales</taxon>
        <taxon>Poaceae</taxon>
        <taxon>PACMAD clade</taxon>
        <taxon>Panicoideae</taxon>
        <taxon>Andropogonodae</taxon>
        <taxon>Andropogoneae</taxon>
        <taxon>Tripsacinae</taxon>
        <taxon>Zea</taxon>
    </lineage>
</organism>
<protein>
    <recommendedName>
        <fullName evidence="4">Protein yippee-like</fullName>
    </recommendedName>
</protein>
<accession>B6TTS3</accession>
<dbReference type="InterPro" id="IPR004910">
    <property type="entry name" value="Yippee/Mis18/Cereblon"/>
</dbReference>
<name>B6TTS3_MAIZE</name>
<dbReference type="EMBL" id="EU968388">
    <property type="protein sequence ID" value="ACG40506.1"/>
    <property type="molecule type" value="mRNA"/>
</dbReference>
<dbReference type="Pfam" id="PF03226">
    <property type="entry name" value="Yippee-Mis18"/>
    <property type="match status" value="1"/>
</dbReference>
<evidence type="ECO:0000256" key="3">
    <source>
        <dbReference type="ARBA" id="ARBA00022833"/>
    </source>
</evidence>
<evidence type="ECO:0000256" key="4">
    <source>
        <dbReference type="RuleBase" id="RU110713"/>
    </source>
</evidence>
<dbReference type="ExpressionAtlas" id="B6TTS3">
    <property type="expression patterns" value="baseline and differential"/>
</dbReference>
<dbReference type="PROSITE" id="PS51792">
    <property type="entry name" value="YIPPEE"/>
    <property type="match status" value="1"/>
</dbReference>